<keyword evidence="3 8" id="KW-0418">Kinase</keyword>
<evidence type="ECO:0000256" key="3">
    <source>
        <dbReference type="ARBA" id="ARBA00022777"/>
    </source>
</evidence>
<dbReference type="Pfam" id="PF00069">
    <property type="entry name" value="Pkinase"/>
    <property type="match status" value="1"/>
</dbReference>
<feature type="compositionally biased region" description="Basic and acidic residues" evidence="6">
    <location>
        <begin position="445"/>
        <end position="466"/>
    </location>
</feature>
<dbReference type="InterPro" id="IPR017441">
    <property type="entry name" value="Protein_kinase_ATP_BS"/>
</dbReference>
<dbReference type="Gene3D" id="1.10.510.10">
    <property type="entry name" value="Transferase(Phosphotransferase) domain 1"/>
    <property type="match status" value="1"/>
</dbReference>
<organism evidence="8 9">
    <name type="scientific">Streptomyces gossypii</name>
    <dbReference type="NCBI Taxonomy" id="2883101"/>
    <lineage>
        <taxon>Bacteria</taxon>
        <taxon>Bacillati</taxon>
        <taxon>Actinomycetota</taxon>
        <taxon>Actinomycetes</taxon>
        <taxon>Kitasatosporales</taxon>
        <taxon>Streptomycetaceae</taxon>
        <taxon>Streptomyces</taxon>
    </lineage>
</organism>
<keyword evidence="4 5" id="KW-0067">ATP-binding</keyword>
<dbReference type="SUPFAM" id="SSF50998">
    <property type="entry name" value="Quinoprotein alcohol dehydrogenase-like"/>
    <property type="match status" value="2"/>
</dbReference>
<feature type="domain" description="Protein kinase" evidence="7">
    <location>
        <begin position="26"/>
        <end position="276"/>
    </location>
</feature>
<dbReference type="CDD" id="cd14014">
    <property type="entry name" value="STKc_PknB_like"/>
    <property type="match status" value="1"/>
</dbReference>
<dbReference type="SUPFAM" id="SSF56112">
    <property type="entry name" value="Protein kinase-like (PK-like)"/>
    <property type="match status" value="1"/>
</dbReference>
<dbReference type="RefSeq" id="WP_260218281.1">
    <property type="nucleotide sequence ID" value="NZ_JAJAGO010000006.1"/>
</dbReference>
<comment type="caution">
    <text evidence="8">The sequence shown here is derived from an EMBL/GenBank/DDBJ whole genome shotgun (WGS) entry which is preliminary data.</text>
</comment>
<feature type="region of interest" description="Disordered" evidence="6">
    <location>
        <begin position="437"/>
        <end position="466"/>
    </location>
</feature>
<dbReference type="Pfam" id="PF13360">
    <property type="entry name" value="PQQ_2"/>
    <property type="match status" value="1"/>
</dbReference>
<accession>A0ABT2JSU0</accession>
<dbReference type="InterPro" id="IPR018391">
    <property type="entry name" value="PQQ_b-propeller_rpt"/>
</dbReference>
<dbReference type="InterPro" id="IPR011047">
    <property type="entry name" value="Quinoprotein_ADH-like_sf"/>
</dbReference>
<feature type="binding site" evidence="5">
    <location>
        <position position="54"/>
    </location>
    <ligand>
        <name>ATP</name>
        <dbReference type="ChEBI" id="CHEBI:30616"/>
    </ligand>
</feature>
<dbReference type="InterPro" id="IPR015943">
    <property type="entry name" value="WD40/YVTN_repeat-like_dom_sf"/>
</dbReference>
<dbReference type="InterPro" id="IPR000719">
    <property type="entry name" value="Prot_kinase_dom"/>
</dbReference>
<feature type="region of interest" description="Disordered" evidence="6">
    <location>
        <begin position="353"/>
        <end position="376"/>
    </location>
</feature>
<keyword evidence="1" id="KW-0808">Transferase</keyword>
<dbReference type="Proteomes" id="UP001156389">
    <property type="component" value="Unassembled WGS sequence"/>
</dbReference>
<keyword evidence="2 5" id="KW-0547">Nucleotide-binding</keyword>
<dbReference type="PROSITE" id="PS50011">
    <property type="entry name" value="PROTEIN_KINASE_DOM"/>
    <property type="match status" value="1"/>
</dbReference>
<dbReference type="PANTHER" id="PTHR43289:SF34">
    <property type="entry name" value="SERINE_THREONINE-PROTEIN KINASE YBDM-RELATED"/>
    <property type="match status" value="1"/>
</dbReference>
<evidence type="ECO:0000313" key="8">
    <source>
        <dbReference type="EMBL" id="MCT2590953.1"/>
    </source>
</evidence>
<dbReference type="InterPro" id="IPR008271">
    <property type="entry name" value="Ser/Thr_kinase_AS"/>
</dbReference>
<name>A0ABT2JSU0_9ACTN</name>
<feature type="compositionally biased region" description="Basic and acidic residues" evidence="6">
    <location>
        <begin position="709"/>
        <end position="722"/>
    </location>
</feature>
<sequence length="808" mass="86196">MSPPPTPPTPVASPLAYDDPYQLGPYQLVARLGNGGMGTVYLGRDESGRTVALKTMHPRIAATPEFRSRFRLETEAARVIGGRHGAEVVDADPYAPTPWLATECVPGPPLDEAVEQYGPLPEQAVRALGAALCEALGQLHHSGVVHRDLKPSNILLTPSGPKVIDFGIARAIGDARLTRTGAAAGTPAYMSPEQATGGEHTAAGEVFALAGVLVFALTGRGPFGGGQAADLLYRVRYGEPDLSGVPDALRPVLARCLLKEPGDRPGTAELAAHLGTVRGDFADHLPHGVLAAVTWRAAALWQAVPQRAAPPPERHGPERPSRRRMLAMAGGSALGVTAAVAGGVWAWSAFGPGSGPEAGDSPSHGPDGAPSPVWQAPTLSVNEDYDLPPIAAAGLILTMDREGLVAFDAKSGDRRWSKPEIHTERISTDGHRIHAILPEPGGPRQEGKADGKGGGTDKGEGKDEGKGLAICALDPDSGSQEILGRLPDFDGREIKDTLDASEPTAQPLRTSGEILYLAARTRKTNAAFEESTEDWHLVAFDLGAGEELWREPLPDYQFSSRSHQASAYLVARRDDRLLLTLATESASEEGDWFYLTLARDARTGKKLWEGARVPLGAGERFGGTSLAPVPTDGSHLYFGSLQLSAWRLSDGEEAWTYSTPGVDRGQKDEHGTPLALYGPPALRDGVVYAVERGRGLIAVDASDGRLLWREKQDQQEKPEKQGKQGKAKGKPRPSVGFTPIVGDKYVYVVLVEAENRTRLSAVNRKTRRSEWTFSMASPDGVGSRLIVDEESRRIVGSTLQGTYAIPLE</sequence>
<dbReference type="SMART" id="SM00564">
    <property type="entry name" value="PQQ"/>
    <property type="match status" value="4"/>
</dbReference>
<evidence type="ECO:0000256" key="5">
    <source>
        <dbReference type="PROSITE-ProRule" id="PRU10141"/>
    </source>
</evidence>
<dbReference type="SMART" id="SM00220">
    <property type="entry name" value="S_TKc"/>
    <property type="match status" value="1"/>
</dbReference>
<dbReference type="GO" id="GO:0016301">
    <property type="term" value="F:kinase activity"/>
    <property type="evidence" value="ECO:0007669"/>
    <property type="project" value="UniProtKB-KW"/>
</dbReference>
<dbReference type="PROSITE" id="PS00107">
    <property type="entry name" value="PROTEIN_KINASE_ATP"/>
    <property type="match status" value="1"/>
</dbReference>
<evidence type="ECO:0000259" key="7">
    <source>
        <dbReference type="PROSITE" id="PS50011"/>
    </source>
</evidence>
<dbReference type="PROSITE" id="PS00108">
    <property type="entry name" value="PROTEIN_KINASE_ST"/>
    <property type="match status" value="1"/>
</dbReference>
<dbReference type="Gene3D" id="2.130.10.10">
    <property type="entry name" value="YVTN repeat-like/Quinoprotein amine dehydrogenase"/>
    <property type="match status" value="1"/>
</dbReference>
<evidence type="ECO:0000313" key="9">
    <source>
        <dbReference type="Proteomes" id="UP001156389"/>
    </source>
</evidence>
<dbReference type="InterPro" id="IPR002372">
    <property type="entry name" value="PQQ_rpt_dom"/>
</dbReference>
<evidence type="ECO:0000256" key="6">
    <source>
        <dbReference type="SAM" id="MobiDB-lite"/>
    </source>
</evidence>
<dbReference type="EMBL" id="JAJAGO010000006">
    <property type="protein sequence ID" value="MCT2590953.1"/>
    <property type="molecule type" value="Genomic_DNA"/>
</dbReference>
<dbReference type="Gene3D" id="3.30.200.20">
    <property type="entry name" value="Phosphorylase Kinase, domain 1"/>
    <property type="match status" value="1"/>
</dbReference>
<evidence type="ECO:0000256" key="4">
    <source>
        <dbReference type="ARBA" id="ARBA00022840"/>
    </source>
</evidence>
<evidence type="ECO:0000256" key="2">
    <source>
        <dbReference type="ARBA" id="ARBA00022741"/>
    </source>
</evidence>
<dbReference type="InterPro" id="IPR011009">
    <property type="entry name" value="Kinase-like_dom_sf"/>
</dbReference>
<protein>
    <submittedName>
        <fullName evidence="8">Serine/threonine-protein kinase</fullName>
    </submittedName>
</protein>
<keyword evidence="9" id="KW-1185">Reference proteome</keyword>
<dbReference type="PANTHER" id="PTHR43289">
    <property type="entry name" value="MITOGEN-ACTIVATED PROTEIN KINASE KINASE KINASE 20-RELATED"/>
    <property type="match status" value="1"/>
</dbReference>
<gene>
    <name evidence="8" type="ORF">LHJ74_13710</name>
</gene>
<reference evidence="8 9" key="1">
    <citation type="submission" date="2021-10" db="EMBL/GenBank/DDBJ databases">
        <title>Streptomyces gossypii sp. nov., isolated from soil collected from cotton field.</title>
        <authorList>
            <person name="Ge X."/>
            <person name="Chen X."/>
            <person name="Liu W."/>
        </authorList>
    </citation>
    <scope>NUCLEOTIDE SEQUENCE [LARGE SCALE GENOMIC DNA]</scope>
    <source>
        <strain evidence="8 9">N2-109</strain>
    </source>
</reference>
<evidence type="ECO:0000256" key="1">
    <source>
        <dbReference type="ARBA" id="ARBA00022679"/>
    </source>
</evidence>
<proteinExistence type="predicted"/>
<feature type="region of interest" description="Disordered" evidence="6">
    <location>
        <begin position="709"/>
        <end position="735"/>
    </location>
</feature>